<dbReference type="Proteomes" id="UP001232536">
    <property type="component" value="Unassembled WGS sequence"/>
</dbReference>
<comment type="caution">
    <text evidence="2">The sequence shown here is derived from an EMBL/GenBank/DDBJ whole genome shotgun (WGS) entry which is preliminary data.</text>
</comment>
<sequence length="254" mass="27355">MTAQQQPTPTAVRARGLSLHGKRGVVYGPVDLDIEAGELAVVHGPQGGGRSSLLLTLAGRMKPDAGADLLVLGEPLPRCRRAVQRRAAIAGFAGIDDLDESVTVGVLVRERLAWLAPWYRRVPRVTQATFERLVGPVYGPRPVPRVDSVVWDLDEVDVMLLRLALATLQAPELVVVDDVDQVHDSVRRQLVWSRLEALTGAGTTVVASVASLDEVRRFTWTRAPRQVFLATGPHATAELAAPDSVSAATPAHAR</sequence>
<name>A0ABT9D4Q9_9CELL</name>
<protein>
    <submittedName>
        <fullName evidence="2">AAA family ATPase</fullName>
    </submittedName>
</protein>
<dbReference type="RefSeq" id="WP_304599391.1">
    <property type="nucleotide sequence ID" value="NZ_JAUQYP010000001.1"/>
</dbReference>
<accession>A0ABT9D4Q9</accession>
<dbReference type="InterPro" id="IPR027417">
    <property type="entry name" value="P-loop_NTPase"/>
</dbReference>
<dbReference type="EMBL" id="JAUQYP010000001">
    <property type="protein sequence ID" value="MDO8105682.1"/>
    <property type="molecule type" value="Genomic_DNA"/>
</dbReference>
<proteinExistence type="predicted"/>
<evidence type="ECO:0000313" key="3">
    <source>
        <dbReference type="Proteomes" id="UP001232536"/>
    </source>
</evidence>
<gene>
    <name evidence="2" type="ORF">Q6348_00535</name>
</gene>
<evidence type="ECO:0000259" key="1">
    <source>
        <dbReference type="Pfam" id="PF00005"/>
    </source>
</evidence>
<feature type="domain" description="ABC transporter" evidence="1">
    <location>
        <begin position="29"/>
        <end position="89"/>
    </location>
</feature>
<organism evidence="2 3">
    <name type="scientific">Actinotalea lenta</name>
    <dbReference type="NCBI Taxonomy" id="3064654"/>
    <lineage>
        <taxon>Bacteria</taxon>
        <taxon>Bacillati</taxon>
        <taxon>Actinomycetota</taxon>
        <taxon>Actinomycetes</taxon>
        <taxon>Micrococcales</taxon>
        <taxon>Cellulomonadaceae</taxon>
        <taxon>Actinotalea</taxon>
    </lineage>
</organism>
<keyword evidence="3" id="KW-1185">Reference proteome</keyword>
<evidence type="ECO:0000313" key="2">
    <source>
        <dbReference type="EMBL" id="MDO8105682.1"/>
    </source>
</evidence>
<dbReference type="Gene3D" id="3.40.50.300">
    <property type="entry name" value="P-loop containing nucleotide triphosphate hydrolases"/>
    <property type="match status" value="1"/>
</dbReference>
<reference evidence="2 3" key="1">
    <citation type="submission" date="2023-07" db="EMBL/GenBank/DDBJ databases">
        <title>Description of novel actinomycetes strains, isolated from tidal flat sediment.</title>
        <authorList>
            <person name="Lu C."/>
        </authorList>
    </citation>
    <scope>NUCLEOTIDE SEQUENCE [LARGE SCALE GENOMIC DNA]</scope>
    <source>
        <strain evidence="2 3">SYSU T00b441</strain>
    </source>
</reference>
<dbReference type="Pfam" id="PF00005">
    <property type="entry name" value="ABC_tran"/>
    <property type="match status" value="1"/>
</dbReference>
<dbReference type="SUPFAM" id="SSF52540">
    <property type="entry name" value="P-loop containing nucleoside triphosphate hydrolases"/>
    <property type="match status" value="1"/>
</dbReference>
<dbReference type="InterPro" id="IPR003439">
    <property type="entry name" value="ABC_transporter-like_ATP-bd"/>
</dbReference>